<name>A0AAV5T4D1_9BILA</name>
<reference evidence="2" key="1">
    <citation type="submission" date="2023-10" db="EMBL/GenBank/DDBJ databases">
        <title>Genome assembly of Pristionchus species.</title>
        <authorList>
            <person name="Yoshida K."/>
            <person name="Sommer R.J."/>
        </authorList>
    </citation>
    <scope>NUCLEOTIDE SEQUENCE</scope>
    <source>
        <strain evidence="2">RS0144</strain>
    </source>
</reference>
<sequence>TLEEMPEKDSSETHEIWKADKRNLLVEDSNDDAAPPLKKSKSESEKKNENCNEDQTSLPKSEEMNTPQCVIYMWYAPSLCT</sequence>
<dbReference type="Proteomes" id="UP001432027">
    <property type="component" value="Unassembled WGS sequence"/>
</dbReference>
<dbReference type="AlphaFoldDB" id="A0AAV5T4D1"/>
<feature type="compositionally biased region" description="Polar residues" evidence="1">
    <location>
        <begin position="54"/>
        <end position="63"/>
    </location>
</feature>
<accession>A0AAV5T4D1</accession>
<protein>
    <submittedName>
        <fullName evidence="2">Uncharacterized protein</fullName>
    </submittedName>
</protein>
<evidence type="ECO:0000313" key="2">
    <source>
        <dbReference type="EMBL" id="GMS90124.1"/>
    </source>
</evidence>
<gene>
    <name evidence="2" type="ORF">PENTCL1PPCAC_12295</name>
</gene>
<proteinExistence type="predicted"/>
<feature type="compositionally biased region" description="Basic and acidic residues" evidence="1">
    <location>
        <begin position="40"/>
        <end position="50"/>
    </location>
</feature>
<feature type="region of interest" description="Disordered" evidence="1">
    <location>
        <begin position="20"/>
        <end position="63"/>
    </location>
</feature>
<dbReference type="EMBL" id="BTSX01000003">
    <property type="protein sequence ID" value="GMS90124.1"/>
    <property type="molecule type" value="Genomic_DNA"/>
</dbReference>
<keyword evidence="3" id="KW-1185">Reference proteome</keyword>
<organism evidence="2 3">
    <name type="scientific">Pristionchus entomophagus</name>
    <dbReference type="NCBI Taxonomy" id="358040"/>
    <lineage>
        <taxon>Eukaryota</taxon>
        <taxon>Metazoa</taxon>
        <taxon>Ecdysozoa</taxon>
        <taxon>Nematoda</taxon>
        <taxon>Chromadorea</taxon>
        <taxon>Rhabditida</taxon>
        <taxon>Rhabditina</taxon>
        <taxon>Diplogasteromorpha</taxon>
        <taxon>Diplogasteroidea</taxon>
        <taxon>Neodiplogasteridae</taxon>
        <taxon>Pristionchus</taxon>
    </lineage>
</organism>
<feature type="non-terminal residue" evidence="2">
    <location>
        <position position="1"/>
    </location>
</feature>
<comment type="caution">
    <text evidence="2">The sequence shown here is derived from an EMBL/GenBank/DDBJ whole genome shotgun (WGS) entry which is preliminary data.</text>
</comment>
<evidence type="ECO:0000313" key="3">
    <source>
        <dbReference type="Proteomes" id="UP001432027"/>
    </source>
</evidence>
<evidence type="ECO:0000256" key="1">
    <source>
        <dbReference type="SAM" id="MobiDB-lite"/>
    </source>
</evidence>